<keyword evidence="1" id="KW-0812">Transmembrane</keyword>
<gene>
    <name evidence="2" type="ORF">GMO_01390</name>
</gene>
<evidence type="ECO:0000313" key="2">
    <source>
        <dbReference type="EMBL" id="EHH68832.1"/>
    </source>
</evidence>
<sequence>MTLPERIDSWLLDQIFQPLANRLPPSLTAVHLGLSCQLGSLMLFGLSMLLPMLAFGASFGDMIDSVLIWGINFAFFLGMKRSAPLVRPGQANPLRPMLRAMRLISLAFLVYQAWRGIGVPSVFWMPMQLTTLSDLLFVVGMYLVACQPRPPFQRMSERCGQIIEGAWEGGRIG</sequence>
<feature type="transmembrane region" description="Helical" evidence="1">
    <location>
        <begin position="29"/>
        <end position="50"/>
    </location>
</feature>
<evidence type="ECO:0000313" key="3">
    <source>
        <dbReference type="Proteomes" id="UP000004949"/>
    </source>
</evidence>
<dbReference type="AlphaFoldDB" id="G6XF74"/>
<evidence type="ECO:0008006" key="4">
    <source>
        <dbReference type="Google" id="ProtNLM"/>
    </source>
</evidence>
<feature type="transmembrane region" description="Helical" evidence="1">
    <location>
        <begin position="123"/>
        <end position="145"/>
    </location>
</feature>
<accession>G6XF74</accession>
<keyword evidence="3" id="KW-1185">Reference proteome</keyword>
<keyword evidence="1" id="KW-1133">Transmembrane helix</keyword>
<dbReference type="OrthoDB" id="7278229at2"/>
<protein>
    <recommendedName>
        <fullName evidence="4">Transmembrane protein</fullName>
    </recommendedName>
</protein>
<feature type="transmembrane region" description="Helical" evidence="1">
    <location>
        <begin position="100"/>
        <end position="117"/>
    </location>
</feature>
<name>G6XF74_9PROT</name>
<feature type="transmembrane region" description="Helical" evidence="1">
    <location>
        <begin position="62"/>
        <end position="79"/>
    </location>
</feature>
<dbReference type="PATRIC" id="fig|1088869.3.peg.139"/>
<comment type="caution">
    <text evidence="2">The sequence shown here is derived from an EMBL/GenBank/DDBJ whole genome shotgun (WGS) entry which is preliminary data.</text>
</comment>
<dbReference type="Proteomes" id="UP000004949">
    <property type="component" value="Unassembled WGS sequence"/>
</dbReference>
<organism evidence="2 3">
    <name type="scientific">Gluconobacter morbifer G707</name>
    <dbReference type="NCBI Taxonomy" id="1088869"/>
    <lineage>
        <taxon>Bacteria</taxon>
        <taxon>Pseudomonadati</taxon>
        <taxon>Pseudomonadota</taxon>
        <taxon>Alphaproteobacteria</taxon>
        <taxon>Acetobacterales</taxon>
        <taxon>Acetobacteraceae</taxon>
        <taxon>Gluconobacter</taxon>
    </lineage>
</organism>
<keyword evidence="1" id="KW-0472">Membrane</keyword>
<dbReference type="STRING" id="1088869.GMO_01390"/>
<reference evidence="2 3" key="1">
    <citation type="submission" date="2011-10" db="EMBL/GenBank/DDBJ databases">
        <title>Genome sequence of Gluconobacter morbifer G707, isolated from Drosophila gut.</title>
        <authorList>
            <person name="Lee W.-J."/>
            <person name="Kim E.-K."/>
        </authorList>
    </citation>
    <scope>NUCLEOTIDE SEQUENCE [LARGE SCALE GENOMIC DNA]</scope>
    <source>
        <strain evidence="2 3">G707</strain>
    </source>
</reference>
<dbReference type="RefSeq" id="WP_008850290.1">
    <property type="nucleotide sequence ID" value="NZ_AGQV01000001.1"/>
</dbReference>
<dbReference type="EMBL" id="AGQV01000001">
    <property type="protein sequence ID" value="EHH68832.1"/>
    <property type="molecule type" value="Genomic_DNA"/>
</dbReference>
<evidence type="ECO:0000256" key="1">
    <source>
        <dbReference type="SAM" id="Phobius"/>
    </source>
</evidence>
<proteinExistence type="predicted"/>